<protein>
    <submittedName>
        <fullName evidence="5">AraC family transcriptional regulator</fullName>
    </submittedName>
</protein>
<dbReference type="InterPro" id="IPR009057">
    <property type="entry name" value="Homeodomain-like_sf"/>
</dbReference>
<dbReference type="SUPFAM" id="SSF55136">
    <property type="entry name" value="Probable bacterial effector-binding domain"/>
    <property type="match status" value="1"/>
</dbReference>
<evidence type="ECO:0000256" key="2">
    <source>
        <dbReference type="ARBA" id="ARBA00023125"/>
    </source>
</evidence>
<dbReference type="InterPro" id="IPR018060">
    <property type="entry name" value="HTH_AraC"/>
</dbReference>
<dbReference type="Gene3D" id="3.20.80.10">
    <property type="entry name" value="Regulatory factor, effector binding domain"/>
    <property type="match status" value="1"/>
</dbReference>
<dbReference type="PANTHER" id="PTHR40055:SF1">
    <property type="entry name" value="TRANSCRIPTIONAL REGULATOR YGIV-RELATED"/>
    <property type="match status" value="1"/>
</dbReference>
<dbReference type="Pfam" id="PF12833">
    <property type="entry name" value="HTH_18"/>
    <property type="match status" value="1"/>
</dbReference>
<dbReference type="SMART" id="SM00871">
    <property type="entry name" value="AraC_E_bind"/>
    <property type="match status" value="1"/>
</dbReference>
<dbReference type="InterPro" id="IPR050908">
    <property type="entry name" value="SmbC-like"/>
</dbReference>
<feature type="domain" description="HTH araC/xylS-type" evidence="4">
    <location>
        <begin position="15"/>
        <end position="113"/>
    </location>
</feature>
<evidence type="ECO:0000313" key="5">
    <source>
        <dbReference type="EMBL" id="MST76048.1"/>
    </source>
</evidence>
<dbReference type="GO" id="GO:0043565">
    <property type="term" value="F:sequence-specific DNA binding"/>
    <property type="evidence" value="ECO:0007669"/>
    <property type="project" value="InterPro"/>
</dbReference>
<dbReference type="SMART" id="SM00342">
    <property type="entry name" value="HTH_ARAC"/>
    <property type="match status" value="1"/>
</dbReference>
<keyword evidence="2" id="KW-0238">DNA-binding</keyword>
<dbReference type="InterPro" id="IPR010499">
    <property type="entry name" value="AraC_E-bd"/>
</dbReference>
<name>A0A6L5YUI5_9FIRM</name>
<dbReference type="GO" id="GO:0003700">
    <property type="term" value="F:DNA-binding transcription factor activity"/>
    <property type="evidence" value="ECO:0007669"/>
    <property type="project" value="InterPro"/>
</dbReference>
<comment type="caution">
    <text evidence="5">The sequence shown here is derived from an EMBL/GenBank/DDBJ whole genome shotgun (WGS) entry which is preliminary data.</text>
</comment>
<dbReference type="InterPro" id="IPR011256">
    <property type="entry name" value="Reg_factor_effector_dom_sf"/>
</dbReference>
<gene>
    <name evidence="5" type="ORF">FYJ75_13830</name>
</gene>
<keyword evidence="6" id="KW-1185">Reference proteome</keyword>
<dbReference type="SUPFAM" id="SSF46689">
    <property type="entry name" value="Homeodomain-like"/>
    <property type="match status" value="2"/>
</dbReference>
<dbReference type="InterPro" id="IPR029442">
    <property type="entry name" value="GyrI-like"/>
</dbReference>
<dbReference type="EMBL" id="VUNI01000038">
    <property type="protein sequence ID" value="MST76048.1"/>
    <property type="molecule type" value="Genomic_DNA"/>
</dbReference>
<dbReference type="InterPro" id="IPR018062">
    <property type="entry name" value="HTH_AraC-typ_CS"/>
</dbReference>
<keyword evidence="3" id="KW-0804">Transcription</keyword>
<evidence type="ECO:0000256" key="1">
    <source>
        <dbReference type="ARBA" id="ARBA00023015"/>
    </source>
</evidence>
<dbReference type="PROSITE" id="PS01124">
    <property type="entry name" value="HTH_ARAC_FAMILY_2"/>
    <property type="match status" value="1"/>
</dbReference>
<dbReference type="PANTHER" id="PTHR40055">
    <property type="entry name" value="TRANSCRIPTIONAL REGULATOR YGIV-RELATED"/>
    <property type="match status" value="1"/>
</dbReference>
<dbReference type="PROSITE" id="PS00041">
    <property type="entry name" value="HTH_ARAC_FAMILY_1"/>
    <property type="match status" value="1"/>
</dbReference>
<evidence type="ECO:0000256" key="3">
    <source>
        <dbReference type="ARBA" id="ARBA00023163"/>
    </source>
</evidence>
<dbReference type="Proteomes" id="UP000474024">
    <property type="component" value="Unassembled WGS sequence"/>
</dbReference>
<dbReference type="Gene3D" id="1.10.10.60">
    <property type="entry name" value="Homeodomain-like"/>
    <property type="match status" value="2"/>
</dbReference>
<organism evidence="5 6">
    <name type="scientific">Roseburia porci</name>
    <dbReference type="NCBI Taxonomy" id="2605790"/>
    <lineage>
        <taxon>Bacteria</taxon>
        <taxon>Bacillati</taxon>
        <taxon>Bacillota</taxon>
        <taxon>Clostridia</taxon>
        <taxon>Lachnospirales</taxon>
        <taxon>Lachnospiraceae</taxon>
        <taxon>Roseburia</taxon>
    </lineage>
</organism>
<reference evidence="5 6" key="1">
    <citation type="submission" date="2019-08" db="EMBL/GenBank/DDBJ databases">
        <title>In-depth cultivation of the pig gut microbiome towards novel bacterial diversity and tailored functional studies.</title>
        <authorList>
            <person name="Wylensek D."/>
            <person name="Hitch T.C.A."/>
            <person name="Clavel T."/>
        </authorList>
    </citation>
    <scope>NUCLEOTIDE SEQUENCE [LARGE SCALE GENOMIC DNA]</scope>
    <source>
        <strain evidence="5 6">MUC/MUC-530-WT-4D</strain>
    </source>
</reference>
<evidence type="ECO:0000259" key="4">
    <source>
        <dbReference type="PROSITE" id="PS01124"/>
    </source>
</evidence>
<sequence length="291" mass="34270">MEDKESITIRKAVINQAINYIFEHIDEDITVEDVAKYCSYSKYHLTRMFKEDTDEALYQFIKRVRLERSAWRLKVEKERSITEIGETYGYSSSNFATAFKKHLDISPADYRRSSEQMVEDSSFSHGMTLDDLDDAGSKITVEYLESFTVLYERKKGNYHNMSDEWCDFIEKYRYLATKDTLYIDCTIDDPSITDEDGCMYELCQTVIPDHPALKAHPEILLHDFEGGKYAVYHFKGVPQLLFMVYQEIFCRWLSKTGNEIDERPIIDIYRKIEEDGYMEIDICFPLKTKQS</sequence>
<dbReference type="RefSeq" id="WP_154431006.1">
    <property type="nucleotide sequence ID" value="NZ_VUNI01000038.1"/>
</dbReference>
<dbReference type="AlphaFoldDB" id="A0A6L5YUI5"/>
<evidence type="ECO:0000313" key="6">
    <source>
        <dbReference type="Proteomes" id="UP000474024"/>
    </source>
</evidence>
<dbReference type="Pfam" id="PF06445">
    <property type="entry name" value="GyrI-like"/>
    <property type="match status" value="1"/>
</dbReference>
<keyword evidence="1" id="KW-0805">Transcription regulation</keyword>
<proteinExistence type="predicted"/>
<accession>A0A6L5YUI5</accession>